<dbReference type="STRING" id="1344416.A0A139AY92"/>
<dbReference type="InterPro" id="IPR027417">
    <property type="entry name" value="P-loop_NTPase"/>
</dbReference>
<dbReference type="CDD" id="cd18793">
    <property type="entry name" value="SF2_C_SNF"/>
    <property type="match status" value="1"/>
</dbReference>
<dbReference type="SUPFAM" id="SSF52540">
    <property type="entry name" value="P-loop containing nucleoside triphosphate hydrolases"/>
    <property type="match status" value="1"/>
</dbReference>
<dbReference type="PANTHER" id="PTHR45623">
    <property type="entry name" value="CHROMODOMAIN-HELICASE-DNA-BINDING PROTEIN 3-RELATED-RELATED"/>
    <property type="match status" value="1"/>
</dbReference>
<keyword evidence="4" id="KW-0067">ATP-binding</keyword>
<dbReference type="Gene3D" id="3.40.50.300">
    <property type="entry name" value="P-loop containing nucleotide triphosphate hydrolases"/>
    <property type="match status" value="1"/>
</dbReference>
<evidence type="ECO:0000259" key="7">
    <source>
        <dbReference type="Pfam" id="PF00271"/>
    </source>
</evidence>
<proteinExistence type="predicted"/>
<evidence type="ECO:0000256" key="4">
    <source>
        <dbReference type="ARBA" id="ARBA00022840"/>
    </source>
</evidence>
<accession>A0A139AY92</accession>
<dbReference type="GO" id="GO:0140658">
    <property type="term" value="F:ATP-dependent chromatin remodeler activity"/>
    <property type="evidence" value="ECO:0007669"/>
    <property type="project" value="TreeGrafter"/>
</dbReference>
<gene>
    <name evidence="8" type="ORF">M427DRAFT_276599</name>
</gene>
<keyword evidence="3" id="KW-0378">Hydrolase</keyword>
<keyword evidence="5" id="KW-0539">Nucleus</keyword>
<dbReference type="GO" id="GO:0000785">
    <property type="term" value="C:chromatin"/>
    <property type="evidence" value="ECO:0007669"/>
    <property type="project" value="TreeGrafter"/>
</dbReference>
<evidence type="ECO:0000256" key="5">
    <source>
        <dbReference type="ARBA" id="ARBA00023242"/>
    </source>
</evidence>
<dbReference type="GO" id="GO:0003677">
    <property type="term" value="F:DNA binding"/>
    <property type="evidence" value="ECO:0007669"/>
    <property type="project" value="TreeGrafter"/>
</dbReference>
<evidence type="ECO:0008006" key="10">
    <source>
        <dbReference type="Google" id="ProtNLM"/>
    </source>
</evidence>
<evidence type="ECO:0000256" key="2">
    <source>
        <dbReference type="ARBA" id="ARBA00022741"/>
    </source>
</evidence>
<evidence type="ECO:0000256" key="3">
    <source>
        <dbReference type="ARBA" id="ARBA00022801"/>
    </source>
</evidence>
<protein>
    <recommendedName>
        <fullName evidence="10">SNF2 N-terminal domain-containing protein</fullName>
    </recommendedName>
</protein>
<evidence type="ECO:0000313" key="9">
    <source>
        <dbReference type="Proteomes" id="UP000070544"/>
    </source>
</evidence>
<evidence type="ECO:0000259" key="6">
    <source>
        <dbReference type="Pfam" id="PF00176"/>
    </source>
</evidence>
<dbReference type="InterPro" id="IPR000330">
    <property type="entry name" value="SNF2_N"/>
</dbReference>
<dbReference type="InterPro" id="IPR038718">
    <property type="entry name" value="SNF2-like_sf"/>
</dbReference>
<dbReference type="Pfam" id="PF00271">
    <property type="entry name" value="Helicase_C"/>
    <property type="match status" value="1"/>
</dbReference>
<dbReference type="GO" id="GO:0005634">
    <property type="term" value="C:nucleus"/>
    <property type="evidence" value="ECO:0007669"/>
    <property type="project" value="UniProtKB-SubCell"/>
</dbReference>
<comment type="subcellular location">
    <subcellularLocation>
        <location evidence="1">Nucleus</location>
    </subcellularLocation>
</comment>
<sequence length="204" mass="23073">MHVLEPKEFDNLDELEASYAFENLSADLVADLHARTRPFILRRTKAEVLQRPPPIVERIVSGIMAPLQRTLSENTFRNDPSFLLKLNAQNGSQVKFGPRNNVMMERQKIANHPYLIRGVEQEGSTHDPLVAASWKAIALIELLKRLRQEGHRILLFSNFTETLDLLEDILAGEGFAVCYLRLDGSVSTNLRPALIDNFNDPQAS</sequence>
<name>A0A139AY92_GONPJ</name>
<dbReference type="Proteomes" id="UP000070544">
    <property type="component" value="Unassembled WGS sequence"/>
</dbReference>
<keyword evidence="9" id="KW-1185">Reference proteome</keyword>
<reference evidence="8 9" key="1">
    <citation type="journal article" date="2015" name="Genome Biol. Evol.">
        <title>Phylogenomic analyses indicate that early fungi evolved digesting cell walls of algal ancestors of land plants.</title>
        <authorList>
            <person name="Chang Y."/>
            <person name="Wang S."/>
            <person name="Sekimoto S."/>
            <person name="Aerts A.L."/>
            <person name="Choi C."/>
            <person name="Clum A."/>
            <person name="LaButti K.M."/>
            <person name="Lindquist E.A."/>
            <person name="Yee Ngan C."/>
            <person name="Ohm R.A."/>
            <person name="Salamov A.A."/>
            <person name="Grigoriev I.V."/>
            <person name="Spatafora J.W."/>
            <person name="Berbee M.L."/>
        </authorList>
    </citation>
    <scope>NUCLEOTIDE SEQUENCE [LARGE SCALE GENOMIC DNA]</scope>
    <source>
        <strain evidence="8 9">JEL478</strain>
    </source>
</reference>
<evidence type="ECO:0000256" key="1">
    <source>
        <dbReference type="ARBA" id="ARBA00004123"/>
    </source>
</evidence>
<dbReference type="GO" id="GO:0042393">
    <property type="term" value="F:histone binding"/>
    <property type="evidence" value="ECO:0007669"/>
    <property type="project" value="TreeGrafter"/>
</dbReference>
<dbReference type="EMBL" id="KQ965732">
    <property type="protein sequence ID" value="KXS21689.1"/>
    <property type="molecule type" value="Genomic_DNA"/>
</dbReference>
<dbReference type="InterPro" id="IPR049730">
    <property type="entry name" value="SNF2/RAD54-like_C"/>
</dbReference>
<dbReference type="GO" id="GO:0003682">
    <property type="term" value="F:chromatin binding"/>
    <property type="evidence" value="ECO:0007669"/>
    <property type="project" value="TreeGrafter"/>
</dbReference>
<feature type="domain" description="Helicase C-terminal" evidence="7">
    <location>
        <begin position="135"/>
        <end position="201"/>
    </location>
</feature>
<dbReference type="InterPro" id="IPR001650">
    <property type="entry name" value="Helicase_C-like"/>
</dbReference>
<dbReference type="AlphaFoldDB" id="A0A139AY92"/>
<dbReference type="GO" id="GO:0016887">
    <property type="term" value="F:ATP hydrolysis activity"/>
    <property type="evidence" value="ECO:0007669"/>
    <property type="project" value="TreeGrafter"/>
</dbReference>
<dbReference type="Gene3D" id="3.40.50.10810">
    <property type="entry name" value="Tandem AAA-ATPase domain"/>
    <property type="match status" value="1"/>
</dbReference>
<dbReference type="Pfam" id="PF00176">
    <property type="entry name" value="SNF2-rel_dom"/>
    <property type="match status" value="1"/>
</dbReference>
<feature type="domain" description="SNF2 N-terminal" evidence="6">
    <location>
        <begin position="3"/>
        <end position="115"/>
    </location>
</feature>
<dbReference type="PANTHER" id="PTHR45623:SF17">
    <property type="entry name" value="CHROMODOMAIN-HELICASE-DNA-BINDING PROTEIN 3-RELATED"/>
    <property type="match status" value="1"/>
</dbReference>
<dbReference type="GO" id="GO:0005524">
    <property type="term" value="F:ATP binding"/>
    <property type="evidence" value="ECO:0007669"/>
    <property type="project" value="InterPro"/>
</dbReference>
<organism evidence="8 9">
    <name type="scientific">Gonapodya prolifera (strain JEL478)</name>
    <name type="common">Monoblepharis prolifera</name>
    <dbReference type="NCBI Taxonomy" id="1344416"/>
    <lineage>
        <taxon>Eukaryota</taxon>
        <taxon>Fungi</taxon>
        <taxon>Fungi incertae sedis</taxon>
        <taxon>Chytridiomycota</taxon>
        <taxon>Chytridiomycota incertae sedis</taxon>
        <taxon>Monoblepharidomycetes</taxon>
        <taxon>Monoblepharidales</taxon>
        <taxon>Gonapodyaceae</taxon>
        <taxon>Gonapodya</taxon>
    </lineage>
</organism>
<keyword evidence="2" id="KW-0547">Nucleotide-binding</keyword>
<evidence type="ECO:0000313" key="8">
    <source>
        <dbReference type="EMBL" id="KXS21689.1"/>
    </source>
</evidence>
<dbReference type="OrthoDB" id="448448at2759"/>